<comment type="similarity">
    <text evidence="1">Belongs to the bacterial reverse transcriptase family.</text>
</comment>
<gene>
    <name evidence="3" type="primary">ltrA</name>
    <name evidence="3" type="ORF">JIN81_18640</name>
</gene>
<dbReference type="PANTHER" id="PTHR34047">
    <property type="entry name" value="NUCLEAR INTRON MATURASE 1, MITOCHONDRIAL-RELATED"/>
    <property type="match status" value="1"/>
</dbReference>
<organism evidence="3 4">
    <name type="scientific">Haloferula rosea</name>
    <dbReference type="NCBI Taxonomy" id="490093"/>
    <lineage>
        <taxon>Bacteria</taxon>
        <taxon>Pseudomonadati</taxon>
        <taxon>Verrucomicrobiota</taxon>
        <taxon>Verrucomicrobiia</taxon>
        <taxon>Verrucomicrobiales</taxon>
        <taxon>Verrucomicrobiaceae</taxon>
        <taxon>Haloferula</taxon>
    </lineage>
</organism>
<feature type="non-terminal residue" evidence="3">
    <location>
        <position position="392"/>
    </location>
</feature>
<dbReference type="CDD" id="cd01651">
    <property type="entry name" value="RT_G2_intron"/>
    <property type="match status" value="1"/>
</dbReference>
<evidence type="ECO:0000313" key="4">
    <source>
        <dbReference type="Proteomes" id="UP000658278"/>
    </source>
</evidence>
<dbReference type="GO" id="GO:0003964">
    <property type="term" value="F:RNA-directed DNA polymerase activity"/>
    <property type="evidence" value="ECO:0007669"/>
    <property type="project" value="UniProtKB-KW"/>
</dbReference>
<dbReference type="InterPro" id="IPR043502">
    <property type="entry name" value="DNA/RNA_pol_sf"/>
</dbReference>
<evidence type="ECO:0000259" key="2">
    <source>
        <dbReference type="PROSITE" id="PS50878"/>
    </source>
</evidence>
<keyword evidence="3" id="KW-0548">Nucleotidyltransferase</keyword>
<protein>
    <submittedName>
        <fullName evidence="3">Group II intron reverse transcriptase/maturase</fullName>
        <ecNumber evidence="3">2.7.7.49</ecNumber>
    </submittedName>
</protein>
<dbReference type="InterPro" id="IPR051083">
    <property type="entry name" value="GrpII_Intron_Splice-Mob/Def"/>
</dbReference>
<keyword evidence="4" id="KW-1185">Reference proteome</keyword>
<dbReference type="InterPro" id="IPR030931">
    <property type="entry name" value="Group_II_RT_mat"/>
</dbReference>
<dbReference type="Pfam" id="PF00078">
    <property type="entry name" value="RVT_1"/>
    <property type="match status" value="1"/>
</dbReference>
<accession>A0A934RIC8</accession>
<dbReference type="EC" id="2.7.7.49" evidence="3"/>
<keyword evidence="3" id="KW-0808">Transferase</keyword>
<dbReference type="Proteomes" id="UP000658278">
    <property type="component" value="Unassembled WGS sequence"/>
</dbReference>
<reference evidence="3" key="1">
    <citation type="submission" date="2021-01" db="EMBL/GenBank/DDBJ databases">
        <title>Modified the classification status of verrucomicrobia.</title>
        <authorList>
            <person name="Feng X."/>
        </authorList>
    </citation>
    <scope>NUCLEOTIDE SEQUENCE</scope>
    <source>
        <strain evidence="3">KCTC 22201</strain>
    </source>
</reference>
<name>A0A934RIC8_9BACT</name>
<evidence type="ECO:0000256" key="1">
    <source>
        <dbReference type="ARBA" id="ARBA00034120"/>
    </source>
</evidence>
<feature type="domain" description="Reverse transcriptase" evidence="2">
    <location>
        <begin position="66"/>
        <end position="310"/>
    </location>
</feature>
<dbReference type="AlphaFoldDB" id="A0A934RIC8"/>
<proteinExistence type="inferred from homology"/>
<sequence length="392" mass="45628">MSRTLSALETKARKDPEHRFRGLARLLDRRMLAESFGCLKRKASPGIDGVGWAEYAGNLDENLTALLERLRTGRYRARSVKRQWIPKPGGRKLRPLGIPVMEDKIVQHAVKRILEAIWEPDFHDESIGYRAGKGARQSSLELREALNAGSYRWVVEADIRGFFEYVDHGWLVRMLERRIADRSLIRLIVKWLKAGVLEEGSEVIHPATGTPQGGVISPILANIYLHYVQDEWIAKVVGKHCKGKVLFRRYADDSVVCFEHESDARAYLRALPKRLGKFSLSMAEEKSSLVRFDRSDPDRSGKFTFLGFDFYWARSCRNPRYVMVKRRTNREKFRNSLRAMKEWIRKVRCRKLSELLVVLRRKLLGYRNYYGVIGNSHMLSKYYYAVVRLLYK</sequence>
<keyword evidence="3" id="KW-0695">RNA-directed DNA polymerase</keyword>
<comment type="caution">
    <text evidence="3">The sequence shown here is derived from an EMBL/GenBank/DDBJ whole genome shotgun (WGS) entry which is preliminary data.</text>
</comment>
<dbReference type="InterPro" id="IPR000477">
    <property type="entry name" value="RT_dom"/>
</dbReference>
<dbReference type="RefSeq" id="WP_200283555.1">
    <property type="nucleotide sequence ID" value="NZ_JAENII010000031.1"/>
</dbReference>
<dbReference type="NCBIfam" id="TIGR04416">
    <property type="entry name" value="group_II_RT_mat"/>
    <property type="match status" value="1"/>
</dbReference>
<evidence type="ECO:0000313" key="3">
    <source>
        <dbReference type="EMBL" id="MBK1829056.1"/>
    </source>
</evidence>
<dbReference type="SUPFAM" id="SSF56672">
    <property type="entry name" value="DNA/RNA polymerases"/>
    <property type="match status" value="1"/>
</dbReference>
<dbReference type="EMBL" id="JAENII010000031">
    <property type="protein sequence ID" value="MBK1829056.1"/>
    <property type="molecule type" value="Genomic_DNA"/>
</dbReference>
<dbReference type="PROSITE" id="PS50878">
    <property type="entry name" value="RT_POL"/>
    <property type="match status" value="1"/>
</dbReference>
<dbReference type="PANTHER" id="PTHR34047:SF8">
    <property type="entry name" value="PROTEIN YKFC"/>
    <property type="match status" value="1"/>
</dbReference>